<dbReference type="CDD" id="cd07336">
    <property type="entry name" value="M48B_HtpX_like"/>
    <property type="match status" value="1"/>
</dbReference>
<keyword evidence="9 12" id="KW-1133">Transmembrane helix</keyword>
<keyword evidence="10 12" id="KW-0482">Metalloprotease</keyword>
<sequence>MNNFRTWLLMGTLTVLLVTTGKFIGGNSLMLIMLVFAIAMNFSSYWWSDKMAIKMTRSQPVTEAEAPELYSMMRNLSLRAGMPMPRLYKTPSQQPNAFATGRNEEKAVVAVTDGLMSLLSRDEVEGVLAHELAHIKNRDILVGSMAAMMAGAISAIANIAQWSLIFGGGDDRDNPFGLIGVLVTIIVMPLAAMIVQMAISRSREYGADAAGAKIAGRPDGLVNALLKLERGSQAIPMQVNPATSHMFIVNPLSGRSMAALFSTHPPVQERVARLRQRRS</sequence>
<feature type="active site" evidence="12">
    <location>
        <position position="131"/>
    </location>
</feature>
<proteinExistence type="inferred from homology"/>
<dbReference type="GO" id="GO:0008270">
    <property type="term" value="F:zinc ion binding"/>
    <property type="evidence" value="ECO:0007669"/>
    <property type="project" value="UniProtKB-UniRule"/>
</dbReference>
<evidence type="ECO:0000256" key="5">
    <source>
        <dbReference type="ARBA" id="ARBA00022692"/>
    </source>
</evidence>
<comment type="subcellular location">
    <subcellularLocation>
        <location evidence="1 12">Cell membrane</location>
        <topology evidence="1 12">Multi-pass membrane protein</topology>
    </subcellularLocation>
</comment>
<evidence type="ECO:0000256" key="1">
    <source>
        <dbReference type="ARBA" id="ARBA00004651"/>
    </source>
</evidence>
<feature type="transmembrane region" description="Helical" evidence="12">
    <location>
        <begin position="176"/>
        <end position="195"/>
    </location>
</feature>
<dbReference type="GO" id="GO:0004222">
    <property type="term" value="F:metalloendopeptidase activity"/>
    <property type="evidence" value="ECO:0007669"/>
    <property type="project" value="UniProtKB-UniRule"/>
</dbReference>
<reference evidence="14 15" key="1">
    <citation type="journal article" date="2016" name="Nat. Commun.">
        <title>Thousands of microbial genomes shed light on interconnected biogeochemical processes in an aquifer system.</title>
        <authorList>
            <person name="Anantharaman K."/>
            <person name="Brown C.T."/>
            <person name="Hug L.A."/>
            <person name="Sharon I."/>
            <person name="Castelle C.J."/>
            <person name="Probst A.J."/>
            <person name="Thomas B.C."/>
            <person name="Singh A."/>
            <person name="Wilkins M.J."/>
            <person name="Karaoz U."/>
            <person name="Brodie E.L."/>
            <person name="Williams K.H."/>
            <person name="Hubbard S.S."/>
            <person name="Banfield J.F."/>
        </authorList>
    </citation>
    <scope>NUCLEOTIDE SEQUENCE [LARGE SCALE GENOMIC DNA]</scope>
</reference>
<evidence type="ECO:0000256" key="10">
    <source>
        <dbReference type="ARBA" id="ARBA00023049"/>
    </source>
</evidence>
<evidence type="ECO:0000256" key="9">
    <source>
        <dbReference type="ARBA" id="ARBA00022989"/>
    </source>
</evidence>
<dbReference type="InterPro" id="IPR022919">
    <property type="entry name" value="Pept_M48_protease_HtpX"/>
</dbReference>
<evidence type="ECO:0000256" key="3">
    <source>
        <dbReference type="ARBA" id="ARBA00022475"/>
    </source>
</evidence>
<dbReference type="GO" id="GO:0006508">
    <property type="term" value="P:proteolysis"/>
    <property type="evidence" value="ECO:0007669"/>
    <property type="project" value="UniProtKB-KW"/>
</dbReference>
<keyword evidence="5 12" id="KW-0812">Transmembrane</keyword>
<dbReference type="HAMAP" id="MF_00188">
    <property type="entry name" value="Pept_M48_protease_HtpX"/>
    <property type="match status" value="1"/>
</dbReference>
<dbReference type="GO" id="GO:0005886">
    <property type="term" value="C:plasma membrane"/>
    <property type="evidence" value="ECO:0007669"/>
    <property type="project" value="UniProtKB-SubCell"/>
</dbReference>
<evidence type="ECO:0000256" key="6">
    <source>
        <dbReference type="ARBA" id="ARBA00022723"/>
    </source>
</evidence>
<dbReference type="Pfam" id="PF01435">
    <property type="entry name" value="Peptidase_M48"/>
    <property type="match status" value="1"/>
</dbReference>
<feature type="binding site" evidence="12">
    <location>
        <position position="134"/>
    </location>
    <ligand>
        <name>Zn(2+)</name>
        <dbReference type="ChEBI" id="CHEBI:29105"/>
        <note>catalytic</note>
    </ligand>
</feature>
<feature type="transmembrane region" description="Helical" evidence="12">
    <location>
        <begin position="31"/>
        <end position="48"/>
    </location>
</feature>
<organism evidence="14 15">
    <name type="scientific">Candidatus Aquicultor primus</name>
    <dbReference type="NCBI Taxonomy" id="1797195"/>
    <lineage>
        <taxon>Bacteria</taxon>
        <taxon>Bacillati</taxon>
        <taxon>Actinomycetota</taxon>
        <taxon>Candidatus Aquicultoria</taxon>
        <taxon>Candidatus Aquicultorales</taxon>
        <taxon>Candidatus Aquicultoraceae</taxon>
        <taxon>Candidatus Aquicultor</taxon>
    </lineage>
</organism>
<keyword evidence="4 12" id="KW-0645">Protease</keyword>
<name>A0A1F2UQ33_9ACTN</name>
<evidence type="ECO:0000256" key="2">
    <source>
        <dbReference type="ARBA" id="ARBA00009779"/>
    </source>
</evidence>
<feature type="binding site" evidence="12">
    <location>
        <position position="204"/>
    </location>
    <ligand>
        <name>Zn(2+)</name>
        <dbReference type="ChEBI" id="CHEBI:29105"/>
        <note>catalytic</note>
    </ligand>
</feature>
<evidence type="ECO:0000256" key="11">
    <source>
        <dbReference type="ARBA" id="ARBA00023136"/>
    </source>
</evidence>
<evidence type="ECO:0000313" key="15">
    <source>
        <dbReference type="Proteomes" id="UP000178086"/>
    </source>
</evidence>
<feature type="binding site" evidence="12">
    <location>
        <position position="130"/>
    </location>
    <ligand>
        <name>Zn(2+)</name>
        <dbReference type="ChEBI" id="CHEBI:29105"/>
        <note>catalytic</note>
    </ligand>
</feature>
<evidence type="ECO:0000256" key="7">
    <source>
        <dbReference type="ARBA" id="ARBA00022801"/>
    </source>
</evidence>
<feature type="domain" description="Peptidase M48" evidence="13">
    <location>
        <begin position="64"/>
        <end position="277"/>
    </location>
</feature>
<dbReference type="EMBL" id="MELI01000024">
    <property type="protein sequence ID" value="OFW35071.1"/>
    <property type="molecule type" value="Genomic_DNA"/>
</dbReference>
<keyword evidence="8 12" id="KW-0862">Zinc</keyword>
<keyword evidence="3 12" id="KW-1003">Cell membrane</keyword>
<evidence type="ECO:0000256" key="12">
    <source>
        <dbReference type="HAMAP-Rule" id="MF_00188"/>
    </source>
</evidence>
<feature type="transmembrane region" description="Helical" evidence="12">
    <location>
        <begin position="140"/>
        <end position="164"/>
    </location>
</feature>
<gene>
    <name evidence="12" type="primary">htpX</name>
    <name evidence="14" type="ORF">A2074_07455</name>
</gene>
<dbReference type="PANTHER" id="PTHR43221:SF1">
    <property type="entry name" value="PROTEASE HTPX"/>
    <property type="match status" value="1"/>
</dbReference>
<dbReference type="AlphaFoldDB" id="A0A1F2UQ33"/>
<comment type="similarity">
    <text evidence="2 12">Belongs to the peptidase M48B family.</text>
</comment>
<evidence type="ECO:0000313" key="14">
    <source>
        <dbReference type="EMBL" id="OFW35071.1"/>
    </source>
</evidence>
<evidence type="ECO:0000256" key="8">
    <source>
        <dbReference type="ARBA" id="ARBA00022833"/>
    </source>
</evidence>
<protein>
    <recommendedName>
        <fullName evidence="12">Protease HtpX homolog</fullName>
        <ecNumber evidence="12">3.4.24.-</ecNumber>
    </recommendedName>
</protein>
<dbReference type="Proteomes" id="UP000178086">
    <property type="component" value="Unassembled WGS sequence"/>
</dbReference>
<dbReference type="EC" id="3.4.24.-" evidence="12"/>
<accession>A0A1F2UQ33</accession>
<dbReference type="Gene3D" id="3.30.2010.10">
    <property type="entry name" value="Metalloproteases ('zincins'), catalytic domain"/>
    <property type="match status" value="1"/>
</dbReference>
<evidence type="ECO:0000256" key="4">
    <source>
        <dbReference type="ARBA" id="ARBA00022670"/>
    </source>
</evidence>
<dbReference type="InterPro" id="IPR050083">
    <property type="entry name" value="HtpX_protease"/>
</dbReference>
<keyword evidence="7 12" id="KW-0378">Hydrolase</keyword>
<comment type="caution">
    <text evidence="14">The sequence shown here is derived from an EMBL/GenBank/DDBJ whole genome shotgun (WGS) entry which is preliminary data.</text>
</comment>
<dbReference type="InterPro" id="IPR001915">
    <property type="entry name" value="Peptidase_M48"/>
</dbReference>
<keyword evidence="11 12" id="KW-0472">Membrane</keyword>
<keyword evidence="6 12" id="KW-0479">Metal-binding</keyword>
<comment type="cofactor">
    <cofactor evidence="12">
        <name>Zn(2+)</name>
        <dbReference type="ChEBI" id="CHEBI:29105"/>
    </cofactor>
    <text evidence="12">Binds 1 zinc ion per subunit.</text>
</comment>
<dbReference type="PANTHER" id="PTHR43221">
    <property type="entry name" value="PROTEASE HTPX"/>
    <property type="match status" value="1"/>
</dbReference>
<evidence type="ECO:0000259" key="13">
    <source>
        <dbReference type="Pfam" id="PF01435"/>
    </source>
</evidence>